<evidence type="ECO:0000313" key="3">
    <source>
        <dbReference type="Proteomes" id="UP001206483"/>
    </source>
</evidence>
<dbReference type="Proteomes" id="UP001206483">
    <property type="component" value="Unassembled WGS sequence"/>
</dbReference>
<dbReference type="RefSeq" id="WP_253804414.1">
    <property type="nucleotide sequence ID" value="NZ_BAAAUB010000050.1"/>
</dbReference>
<protein>
    <recommendedName>
        <fullName evidence="4">HNH endonuclease</fullName>
    </recommendedName>
</protein>
<reference evidence="2 3" key="1">
    <citation type="submission" date="2022-06" db="EMBL/GenBank/DDBJ databases">
        <title>Sequencing the genomes of 1000 actinobacteria strains.</title>
        <authorList>
            <person name="Klenk H.-P."/>
        </authorList>
    </citation>
    <scope>NUCLEOTIDE SEQUENCE [LARGE SCALE GENOMIC DNA]</scope>
    <source>
        <strain evidence="2 3">DSM 41656</strain>
    </source>
</reference>
<sequence length="182" mass="19527">MTTTPALAPAGRRGLYTADPAERLRPGTPDRPWELWLTGPDTLLEMPDLATALMSAAEHNAAAADLDDGSPLQPVSHALVLHHGYAWRRTGAARAGAGIAVPSLCWTATCSVCGDLVEDEFIPHHDTPEAAADDAVGSREWDELPGGRLVCDRTDDAHHDARTQARTEDTPEQPDETQLPLL</sequence>
<proteinExistence type="predicted"/>
<dbReference type="SUPFAM" id="SSF54292">
    <property type="entry name" value="2Fe-2S ferredoxin-like"/>
    <property type="match status" value="1"/>
</dbReference>
<feature type="region of interest" description="Disordered" evidence="1">
    <location>
        <begin position="128"/>
        <end position="182"/>
    </location>
</feature>
<evidence type="ECO:0008006" key="4">
    <source>
        <dbReference type="Google" id="ProtNLM"/>
    </source>
</evidence>
<evidence type="ECO:0000256" key="1">
    <source>
        <dbReference type="SAM" id="MobiDB-lite"/>
    </source>
</evidence>
<keyword evidence="3" id="KW-1185">Reference proteome</keyword>
<feature type="compositionally biased region" description="Basic and acidic residues" evidence="1">
    <location>
        <begin position="150"/>
        <end position="169"/>
    </location>
</feature>
<accession>A0ABT1J9B8</accession>
<name>A0ABT1J9B8_9ACTN</name>
<comment type="caution">
    <text evidence="2">The sequence shown here is derived from an EMBL/GenBank/DDBJ whole genome shotgun (WGS) entry which is preliminary data.</text>
</comment>
<gene>
    <name evidence="2" type="ORF">FHR36_007264</name>
</gene>
<dbReference type="InterPro" id="IPR036010">
    <property type="entry name" value="2Fe-2S_ferredoxin-like_sf"/>
</dbReference>
<organism evidence="2 3">
    <name type="scientific">Kitasatospora paracochleata</name>
    <dbReference type="NCBI Taxonomy" id="58354"/>
    <lineage>
        <taxon>Bacteria</taxon>
        <taxon>Bacillati</taxon>
        <taxon>Actinomycetota</taxon>
        <taxon>Actinomycetes</taxon>
        <taxon>Kitasatosporales</taxon>
        <taxon>Streptomycetaceae</taxon>
        <taxon>Kitasatospora</taxon>
    </lineage>
</organism>
<dbReference type="EMBL" id="JAMZDX010000008">
    <property type="protein sequence ID" value="MCP2314065.1"/>
    <property type="molecule type" value="Genomic_DNA"/>
</dbReference>
<evidence type="ECO:0000313" key="2">
    <source>
        <dbReference type="EMBL" id="MCP2314065.1"/>
    </source>
</evidence>